<keyword evidence="3" id="KW-1185">Reference proteome</keyword>
<reference evidence="4" key="1">
    <citation type="submission" date="2025-08" db="UniProtKB">
        <authorList>
            <consortium name="RefSeq"/>
        </authorList>
    </citation>
    <scope>IDENTIFICATION</scope>
</reference>
<dbReference type="Proteomes" id="UP001652625">
    <property type="component" value="Chromosome 04"/>
</dbReference>
<sequence>MEHLESAYKWRILEFNIKRRTGVDHLNEDLFKKEKRRWRIILKCIVKAAPSDTRWEYRFESIKAVKYQIKEISLALDELKNTYLDCETLAASLIKQIHSYEFIVLTTIWYHLLSKLHIFSQLLQRKDMAISIALQHSSAMLLSLDDFKNNFEEIIKEARESSVAINVIAQFTERPSRDTQILTSRNNECLDKSPEPSLPLPKRRVHDIPDNDIEPSEEEIEPIECCEDIDIYDLIPEIDDECNHLTITDEDKFKQYCFYKLIDIVKDSLQERFESYNSLNEIFGFLFDNKKLKTMNTNEFNANCTNLVKHLEGDIEEVEFKNELSILKYILEDNYTIIQNFQFILERNLEELYSNVCIVYRIILTIPITVAHCERSFSKLKSIENYLRSTMSQEKLSGLAILSIENAAARTIDYNDIIDEFAS</sequence>
<dbReference type="PANTHER" id="PTHR45749">
    <property type="match status" value="1"/>
</dbReference>
<dbReference type="RefSeq" id="XP_065651249.1">
    <property type="nucleotide sequence ID" value="XM_065795177.1"/>
</dbReference>
<dbReference type="Pfam" id="PF05699">
    <property type="entry name" value="Dimer_Tnp_hAT"/>
    <property type="match status" value="1"/>
</dbReference>
<dbReference type="InterPro" id="IPR008906">
    <property type="entry name" value="HATC_C_dom"/>
</dbReference>
<name>A0ABM4BQ46_HYDVU</name>
<feature type="compositionally biased region" description="Acidic residues" evidence="1">
    <location>
        <begin position="210"/>
        <end position="219"/>
    </location>
</feature>
<protein>
    <submittedName>
        <fullName evidence="4">Uncharacterized protein LOC136079439</fullName>
    </submittedName>
</protein>
<evidence type="ECO:0000313" key="3">
    <source>
        <dbReference type="Proteomes" id="UP001652625"/>
    </source>
</evidence>
<dbReference type="GeneID" id="136079439"/>
<evidence type="ECO:0000313" key="4">
    <source>
        <dbReference type="RefSeq" id="XP_065651249.1"/>
    </source>
</evidence>
<gene>
    <name evidence="4" type="primary">LOC136079439</name>
</gene>
<organism evidence="3 4">
    <name type="scientific">Hydra vulgaris</name>
    <name type="common">Hydra</name>
    <name type="synonym">Hydra attenuata</name>
    <dbReference type="NCBI Taxonomy" id="6087"/>
    <lineage>
        <taxon>Eukaryota</taxon>
        <taxon>Metazoa</taxon>
        <taxon>Cnidaria</taxon>
        <taxon>Hydrozoa</taxon>
        <taxon>Hydroidolina</taxon>
        <taxon>Anthoathecata</taxon>
        <taxon>Aplanulata</taxon>
        <taxon>Hydridae</taxon>
        <taxon>Hydra</taxon>
    </lineage>
</organism>
<accession>A0ABM4BQ46</accession>
<feature type="domain" description="HAT C-terminal dimerisation" evidence="2">
    <location>
        <begin position="349"/>
        <end position="406"/>
    </location>
</feature>
<proteinExistence type="predicted"/>
<evidence type="ECO:0000256" key="1">
    <source>
        <dbReference type="SAM" id="MobiDB-lite"/>
    </source>
</evidence>
<evidence type="ECO:0000259" key="2">
    <source>
        <dbReference type="Pfam" id="PF05699"/>
    </source>
</evidence>
<dbReference type="PANTHER" id="PTHR45749:SF35">
    <property type="entry name" value="AC-LIKE TRANSPOSASE-RELATED"/>
    <property type="match status" value="1"/>
</dbReference>
<feature type="region of interest" description="Disordered" evidence="1">
    <location>
        <begin position="189"/>
        <end position="219"/>
    </location>
</feature>